<comment type="caution">
    <text evidence="1">The sequence shown here is derived from an EMBL/GenBank/DDBJ whole genome shotgun (WGS) entry which is preliminary data.</text>
</comment>
<evidence type="ECO:0000313" key="1">
    <source>
        <dbReference type="EMBL" id="MBE0349054.1"/>
    </source>
</evidence>
<organism evidence="1 2">
    <name type="scientific">Pseudoalteromonas peptidolytica F12-50-A1</name>
    <dbReference type="NCBI Taxonomy" id="1315280"/>
    <lineage>
        <taxon>Bacteria</taxon>
        <taxon>Pseudomonadati</taxon>
        <taxon>Pseudomonadota</taxon>
        <taxon>Gammaproteobacteria</taxon>
        <taxon>Alteromonadales</taxon>
        <taxon>Pseudoalteromonadaceae</taxon>
        <taxon>Pseudoalteromonas</taxon>
    </lineage>
</organism>
<dbReference type="AlphaFoldDB" id="A0A8I0T889"/>
<evidence type="ECO:0000313" key="2">
    <source>
        <dbReference type="Proteomes" id="UP000660708"/>
    </source>
</evidence>
<reference evidence="1 2" key="1">
    <citation type="submission" date="2015-06" db="EMBL/GenBank/DDBJ databases">
        <title>Genome sequence of Pseudoalteromonas peptidolytica.</title>
        <authorList>
            <person name="Xie B.-B."/>
            <person name="Rong J.-C."/>
            <person name="Qin Q.-L."/>
            <person name="Zhang Y.-Z."/>
        </authorList>
    </citation>
    <scope>NUCLEOTIDE SEQUENCE [LARGE SCALE GENOMIC DNA]</scope>
    <source>
        <strain evidence="1 2">F12-50-A1</strain>
    </source>
</reference>
<proteinExistence type="predicted"/>
<protein>
    <submittedName>
        <fullName evidence="1">Uncharacterized protein</fullName>
    </submittedName>
</protein>
<accession>A0A8I0T889</accession>
<dbReference type="Proteomes" id="UP000660708">
    <property type="component" value="Unassembled WGS sequence"/>
</dbReference>
<name>A0A8I0T889_9GAMM</name>
<keyword evidence="2" id="KW-1185">Reference proteome</keyword>
<gene>
    <name evidence="1" type="ORF">PPEP_b0952</name>
</gene>
<sequence>MPQKKNSFPLFSIFSPFVLSNHLIGEKHLAMSHGKKHFCVGLP</sequence>
<dbReference type="EMBL" id="AQHF01000034">
    <property type="protein sequence ID" value="MBE0349054.1"/>
    <property type="molecule type" value="Genomic_DNA"/>
</dbReference>